<dbReference type="PATRIC" id="fig|2287.9.peg.2451"/>
<sequence>MAMVIRRTFIKSTLAVSFSISYLLYLIARASFGSGKLAFVIALLQLYPYFLIEYLPTGQVISLFFQSLLLLLFAIFVLLITYILFSFYKLYKMIKTSVLK</sequence>
<proteinExistence type="predicted"/>
<gene>
    <name evidence="2" type="ORF">SSOP1_2327</name>
</gene>
<protein>
    <submittedName>
        <fullName evidence="2">Uncharacterized protein</fullName>
    </submittedName>
</protein>
<organism evidence="2 3">
    <name type="scientific">Saccharolobus solfataricus</name>
    <name type="common">Sulfolobus solfataricus</name>
    <dbReference type="NCBI Taxonomy" id="2287"/>
    <lineage>
        <taxon>Archaea</taxon>
        <taxon>Thermoproteota</taxon>
        <taxon>Thermoprotei</taxon>
        <taxon>Sulfolobales</taxon>
        <taxon>Sulfolobaceae</taxon>
        <taxon>Saccharolobus</taxon>
    </lineage>
</organism>
<dbReference type="Proteomes" id="UP000076770">
    <property type="component" value="Chromosome i"/>
</dbReference>
<keyword evidence="1" id="KW-0472">Membrane</keyword>
<dbReference type="AlphaFoldDB" id="A0A157T4T5"/>
<keyword evidence="1" id="KW-1133">Transmembrane helix</keyword>
<evidence type="ECO:0000256" key="1">
    <source>
        <dbReference type="SAM" id="Phobius"/>
    </source>
</evidence>
<dbReference type="EMBL" id="LT549890">
    <property type="protein sequence ID" value="SAI85881.1"/>
    <property type="molecule type" value="Genomic_DNA"/>
</dbReference>
<keyword evidence="1" id="KW-0812">Transmembrane</keyword>
<accession>A0A157T4T5</accession>
<evidence type="ECO:0000313" key="3">
    <source>
        <dbReference type="Proteomes" id="UP000076770"/>
    </source>
</evidence>
<evidence type="ECO:0000313" key="2">
    <source>
        <dbReference type="EMBL" id="SAI85881.1"/>
    </source>
</evidence>
<name>A0A157T4T5_SACSO</name>
<feature type="transmembrane region" description="Helical" evidence="1">
    <location>
        <begin position="68"/>
        <end position="91"/>
    </location>
</feature>
<reference evidence="3" key="1">
    <citation type="submission" date="2016-04" db="EMBL/GenBank/DDBJ databases">
        <authorList>
            <person name="Shah S.A."/>
            <person name="Garrett R.A."/>
        </authorList>
    </citation>
    <scope>NUCLEOTIDE SEQUENCE [LARGE SCALE GENOMIC DNA]</scope>
    <source>
        <strain evidence="3">ATCC 35091 / DSM 1616 / JCM 8930 / NBRC 15331 / P1</strain>
    </source>
</reference>